<organism evidence="2 3">
    <name type="scientific">Cyberlindnera jadinii (strain ATCC 18201 / CBS 1600 / BCRC 20928 / JCM 3617 / NBRC 0987 / NRRL Y-1542)</name>
    <name type="common">Torula yeast</name>
    <name type="synonym">Candida utilis</name>
    <dbReference type="NCBI Taxonomy" id="983966"/>
    <lineage>
        <taxon>Eukaryota</taxon>
        <taxon>Fungi</taxon>
        <taxon>Dikarya</taxon>
        <taxon>Ascomycota</taxon>
        <taxon>Saccharomycotina</taxon>
        <taxon>Saccharomycetes</taxon>
        <taxon>Phaffomycetales</taxon>
        <taxon>Phaffomycetaceae</taxon>
        <taxon>Cyberlindnera</taxon>
    </lineage>
</organism>
<dbReference type="EMBL" id="KV453930">
    <property type="protein sequence ID" value="ODV73556.1"/>
    <property type="molecule type" value="Genomic_DNA"/>
</dbReference>
<dbReference type="GO" id="GO:0031505">
    <property type="term" value="P:fungal-type cell wall organization"/>
    <property type="evidence" value="ECO:0007669"/>
    <property type="project" value="InterPro"/>
</dbReference>
<feature type="chain" id="PRO_5009162582" evidence="1">
    <location>
        <begin position="19"/>
        <end position="113"/>
    </location>
</feature>
<dbReference type="GeneID" id="30992368"/>
<proteinExistence type="predicted"/>
<gene>
    <name evidence="2" type="ORF">CYBJADRAFT_86317</name>
</gene>
<dbReference type="RefSeq" id="XP_020070595.1">
    <property type="nucleotide sequence ID" value="XM_020217972.1"/>
</dbReference>
<dbReference type="STRING" id="983966.A0A1E4S221"/>
<dbReference type="InterPro" id="IPR031452">
    <property type="entry name" value="Kre1"/>
</dbReference>
<protein>
    <submittedName>
        <fullName evidence="2">Uncharacterized protein</fullName>
    </submittedName>
</protein>
<dbReference type="AlphaFoldDB" id="A0A1E4S221"/>
<keyword evidence="1" id="KW-0732">Signal</keyword>
<dbReference type="OrthoDB" id="5406216at2759"/>
<sequence length="113" mass="12352">MLKCWLFTFSILFALSFAQREVTIITVITSIQDSTTQRITTDSVLTQSPTYIWATGTDAAGVLQTTQSAYSQQFTRRWSTVASVPTGTIGLGTLEGTIGTVRTYPKVTVTSNF</sequence>
<feature type="signal peptide" evidence="1">
    <location>
        <begin position="1"/>
        <end position="18"/>
    </location>
</feature>
<dbReference type="Pfam" id="PF17056">
    <property type="entry name" value="KRE1"/>
    <property type="match status" value="1"/>
</dbReference>
<keyword evidence="3" id="KW-1185">Reference proteome</keyword>
<evidence type="ECO:0000313" key="3">
    <source>
        <dbReference type="Proteomes" id="UP000094389"/>
    </source>
</evidence>
<name>A0A1E4S221_CYBJN</name>
<dbReference type="Proteomes" id="UP000094389">
    <property type="component" value="Unassembled WGS sequence"/>
</dbReference>
<reference evidence="2 3" key="1">
    <citation type="journal article" date="2016" name="Proc. Natl. Acad. Sci. U.S.A.">
        <title>Comparative genomics of biotechnologically important yeasts.</title>
        <authorList>
            <person name="Riley R."/>
            <person name="Haridas S."/>
            <person name="Wolfe K.H."/>
            <person name="Lopes M.R."/>
            <person name="Hittinger C.T."/>
            <person name="Goeker M."/>
            <person name="Salamov A.A."/>
            <person name="Wisecaver J.H."/>
            <person name="Long T.M."/>
            <person name="Calvey C.H."/>
            <person name="Aerts A.L."/>
            <person name="Barry K.W."/>
            <person name="Choi C."/>
            <person name="Clum A."/>
            <person name="Coughlan A.Y."/>
            <person name="Deshpande S."/>
            <person name="Douglass A.P."/>
            <person name="Hanson S.J."/>
            <person name="Klenk H.-P."/>
            <person name="LaButti K.M."/>
            <person name="Lapidus A."/>
            <person name="Lindquist E.A."/>
            <person name="Lipzen A.M."/>
            <person name="Meier-Kolthoff J.P."/>
            <person name="Ohm R.A."/>
            <person name="Otillar R.P."/>
            <person name="Pangilinan J.L."/>
            <person name="Peng Y."/>
            <person name="Rokas A."/>
            <person name="Rosa C.A."/>
            <person name="Scheuner C."/>
            <person name="Sibirny A.A."/>
            <person name="Slot J.C."/>
            <person name="Stielow J.B."/>
            <person name="Sun H."/>
            <person name="Kurtzman C.P."/>
            <person name="Blackwell M."/>
            <person name="Grigoriev I.V."/>
            <person name="Jeffries T.W."/>
        </authorList>
    </citation>
    <scope>NUCLEOTIDE SEQUENCE [LARGE SCALE GENOMIC DNA]</scope>
    <source>
        <strain evidence="3">ATCC 18201 / CBS 1600 / BCRC 20928 / JCM 3617 / NBRC 0987 / NRRL Y-1542</strain>
    </source>
</reference>
<accession>A0A1E4S221</accession>
<evidence type="ECO:0000313" key="2">
    <source>
        <dbReference type="EMBL" id="ODV73556.1"/>
    </source>
</evidence>
<dbReference type="OMA" id="MGIQSSI"/>
<evidence type="ECO:0000256" key="1">
    <source>
        <dbReference type="SAM" id="SignalP"/>
    </source>
</evidence>